<proteinExistence type="predicted"/>
<reference evidence="2" key="1">
    <citation type="journal article" date="2019" name="Int. J. Syst. Evol. Microbiol.">
        <title>The Global Catalogue of Microorganisms (GCM) 10K type strain sequencing project: providing services to taxonomists for standard genome sequencing and annotation.</title>
        <authorList>
            <consortium name="The Broad Institute Genomics Platform"/>
            <consortium name="The Broad Institute Genome Sequencing Center for Infectious Disease"/>
            <person name="Wu L."/>
            <person name="Ma J."/>
        </authorList>
    </citation>
    <scope>NUCLEOTIDE SEQUENCE [LARGE SCALE GENOMIC DNA]</scope>
    <source>
        <strain evidence="2">KCTC 52165</strain>
    </source>
</reference>
<organism evidence="1 2">
    <name type="scientific">Aquamicrobium soli</name>
    <dbReference type="NCBI Taxonomy" id="1811518"/>
    <lineage>
        <taxon>Bacteria</taxon>
        <taxon>Pseudomonadati</taxon>
        <taxon>Pseudomonadota</taxon>
        <taxon>Alphaproteobacteria</taxon>
        <taxon>Hyphomicrobiales</taxon>
        <taxon>Phyllobacteriaceae</taxon>
        <taxon>Aquamicrobium</taxon>
    </lineage>
</organism>
<dbReference type="PANTHER" id="PTHR36849">
    <property type="entry name" value="CYTOPLASMIC PROTEIN-RELATED"/>
    <property type="match status" value="1"/>
</dbReference>
<dbReference type="PANTHER" id="PTHR36849:SF1">
    <property type="entry name" value="CYTOPLASMIC PROTEIN"/>
    <property type="match status" value="1"/>
</dbReference>
<protein>
    <submittedName>
        <fullName evidence="1">DUF488 domain-containing protein</fullName>
    </submittedName>
</protein>
<accession>A0ABV7KJ63</accession>
<evidence type="ECO:0000313" key="1">
    <source>
        <dbReference type="EMBL" id="MFC3208838.1"/>
    </source>
</evidence>
<keyword evidence="2" id="KW-1185">Reference proteome</keyword>
<evidence type="ECO:0000313" key="2">
    <source>
        <dbReference type="Proteomes" id="UP001595583"/>
    </source>
</evidence>
<dbReference type="Proteomes" id="UP001595583">
    <property type="component" value="Unassembled WGS sequence"/>
</dbReference>
<dbReference type="RefSeq" id="WP_378224660.1">
    <property type="nucleotide sequence ID" value="NZ_JBHRTK010000028.1"/>
</dbReference>
<sequence>MAKHEVAIKRVYEPPADSDGQRVLVDRLWPRGLSKDKAGVALWLKEIAPSTELRKWFGHEPEKWPEFQKRFRDELDGNGEAVGQLRALADKGKVTLLYSAHDERHNNAVALAAYLQAGK</sequence>
<dbReference type="EMBL" id="JBHRTK010000028">
    <property type="protein sequence ID" value="MFC3208838.1"/>
    <property type="molecule type" value="Genomic_DNA"/>
</dbReference>
<gene>
    <name evidence="1" type="ORF">ACFOHJ_21670</name>
</gene>
<name>A0ABV7KJ63_9HYPH</name>
<comment type="caution">
    <text evidence="1">The sequence shown here is derived from an EMBL/GenBank/DDBJ whole genome shotgun (WGS) entry which is preliminary data.</text>
</comment>
<dbReference type="InterPro" id="IPR052552">
    <property type="entry name" value="YeaO-like"/>
</dbReference>
<dbReference type="Pfam" id="PF22752">
    <property type="entry name" value="DUF488-N3i"/>
    <property type="match status" value="1"/>
</dbReference>